<feature type="region of interest" description="Disordered" evidence="1">
    <location>
        <begin position="34"/>
        <end position="63"/>
    </location>
</feature>
<dbReference type="Pfam" id="PF24974">
    <property type="entry name" value="DUF7771"/>
    <property type="match status" value="1"/>
</dbReference>
<keyword evidence="5" id="KW-1185">Reference proteome</keyword>
<evidence type="ECO:0000313" key="5">
    <source>
        <dbReference type="Proteomes" id="UP000008022"/>
    </source>
</evidence>
<reference evidence="4" key="2">
    <citation type="submission" date="2015-06" db="UniProtKB">
        <authorList>
            <consortium name="EnsemblPlants"/>
        </authorList>
    </citation>
    <scope>IDENTIFICATION</scope>
</reference>
<feature type="chain" id="PRO_5002369846" description="DUF7771 domain-containing protein" evidence="2">
    <location>
        <begin position="26"/>
        <end position="250"/>
    </location>
</feature>
<dbReference type="Gramene" id="ORUFI04G08890.1">
    <property type="protein sequence ID" value="ORUFI04G08890.1"/>
    <property type="gene ID" value="ORUFI04G08890"/>
</dbReference>
<feature type="domain" description="DUF7771" evidence="3">
    <location>
        <begin position="136"/>
        <end position="237"/>
    </location>
</feature>
<dbReference type="InterPro" id="IPR056673">
    <property type="entry name" value="DUF7771"/>
</dbReference>
<dbReference type="HOGENOM" id="CLU_1121583_0_0_1"/>
<evidence type="ECO:0000259" key="3">
    <source>
        <dbReference type="Pfam" id="PF24974"/>
    </source>
</evidence>
<keyword evidence="2" id="KW-0732">Signal</keyword>
<dbReference type="PANTHER" id="PTHR36487:SF2">
    <property type="entry name" value="B1159F04.1 PROTEIN"/>
    <property type="match status" value="1"/>
</dbReference>
<dbReference type="OMA" id="CSFGWPC"/>
<accession>A0A0E0P7E9</accession>
<reference evidence="5" key="1">
    <citation type="submission" date="2013-06" db="EMBL/GenBank/DDBJ databases">
        <authorList>
            <person name="Zhao Q."/>
        </authorList>
    </citation>
    <scope>NUCLEOTIDE SEQUENCE</scope>
    <source>
        <strain evidence="5">cv. W1943</strain>
    </source>
</reference>
<sequence>MAPNAMRKVKKVLLVVGMIASTILGEYPHQAAAARFSARRPPPGPGRLPPPVPGGPRVGGKPRPEFDLPPVCSVGFPCSASEPESNHTTFSCELENRMGDTIWFQCDGDLFYFSVGSGQSIGRLYNDVQDLGPRNKVSCAWAFQENYKSSVPAWDGNWPEASSCRVDDASGADGQCRLLFENREVALLTATGGRRVLGGLLLKNCTTPTPWYAWLFPWTDPCTTYLDNTTRPYVGNIQPSWAAAVFNMDN</sequence>
<feature type="signal peptide" evidence="2">
    <location>
        <begin position="1"/>
        <end position="25"/>
    </location>
</feature>
<dbReference type="PANTHER" id="PTHR36487">
    <property type="entry name" value="OS09G0296500 PROTEIN-RELATED"/>
    <property type="match status" value="1"/>
</dbReference>
<dbReference type="AlphaFoldDB" id="A0A0E0P7E9"/>
<dbReference type="Proteomes" id="UP000008022">
    <property type="component" value="Unassembled WGS sequence"/>
</dbReference>
<evidence type="ECO:0000256" key="2">
    <source>
        <dbReference type="SAM" id="SignalP"/>
    </source>
</evidence>
<protein>
    <recommendedName>
        <fullName evidence="3">DUF7771 domain-containing protein</fullName>
    </recommendedName>
</protein>
<evidence type="ECO:0000313" key="4">
    <source>
        <dbReference type="EnsemblPlants" id="ORUFI04G08890.1"/>
    </source>
</evidence>
<organism evidence="4 5">
    <name type="scientific">Oryza rufipogon</name>
    <name type="common">Brownbeard rice</name>
    <name type="synonym">Asian wild rice</name>
    <dbReference type="NCBI Taxonomy" id="4529"/>
    <lineage>
        <taxon>Eukaryota</taxon>
        <taxon>Viridiplantae</taxon>
        <taxon>Streptophyta</taxon>
        <taxon>Embryophyta</taxon>
        <taxon>Tracheophyta</taxon>
        <taxon>Spermatophyta</taxon>
        <taxon>Magnoliopsida</taxon>
        <taxon>Liliopsida</taxon>
        <taxon>Poales</taxon>
        <taxon>Poaceae</taxon>
        <taxon>BOP clade</taxon>
        <taxon>Oryzoideae</taxon>
        <taxon>Oryzeae</taxon>
        <taxon>Oryzinae</taxon>
        <taxon>Oryza</taxon>
    </lineage>
</organism>
<name>A0A0E0P7E9_ORYRU</name>
<dbReference type="EnsemblPlants" id="ORUFI04G08890.1">
    <property type="protein sequence ID" value="ORUFI04G08890.1"/>
    <property type="gene ID" value="ORUFI04G08890"/>
</dbReference>
<feature type="compositionally biased region" description="Pro residues" evidence="1">
    <location>
        <begin position="40"/>
        <end position="54"/>
    </location>
</feature>
<proteinExistence type="predicted"/>
<evidence type="ECO:0000256" key="1">
    <source>
        <dbReference type="SAM" id="MobiDB-lite"/>
    </source>
</evidence>